<keyword evidence="1" id="KW-0732">Signal</keyword>
<accession>A0A195FU73</accession>
<evidence type="ECO:0000313" key="3">
    <source>
        <dbReference type="Proteomes" id="UP000078541"/>
    </source>
</evidence>
<gene>
    <name evidence="2" type="ORF">ALC56_01546</name>
</gene>
<name>A0A195FU73_9HYME</name>
<reference evidence="2 3" key="1">
    <citation type="submission" date="2016-03" db="EMBL/GenBank/DDBJ databases">
        <title>Trachymyrmex septentrionalis WGS genome.</title>
        <authorList>
            <person name="Nygaard S."/>
            <person name="Hu H."/>
            <person name="Boomsma J."/>
            <person name="Zhang G."/>
        </authorList>
    </citation>
    <scope>NUCLEOTIDE SEQUENCE [LARGE SCALE GENOMIC DNA]</scope>
    <source>
        <strain evidence="2">Tsep2-gDNA-1</strain>
        <tissue evidence="2">Whole body</tissue>
    </source>
</reference>
<keyword evidence="3" id="KW-1185">Reference proteome</keyword>
<feature type="chain" id="PRO_5008271613" evidence="1">
    <location>
        <begin position="21"/>
        <end position="124"/>
    </location>
</feature>
<sequence length="124" mass="14012">MRTFSTIIFCVITMIAAVHAKPTIYKKNQDNVFEPVMVPVSSTVIPLPVYKVGYGLGFVSKDKKAQLSSFKPEGGIKLITSMYKKYSLNKKLRDLVFPMNSFHNFLFFLSISMDRDTDADICVS</sequence>
<evidence type="ECO:0000256" key="1">
    <source>
        <dbReference type="SAM" id="SignalP"/>
    </source>
</evidence>
<proteinExistence type="predicted"/>
<dbReference type="EMBL" id="KQ981264">
    <property type="protein sequence ID" value="KYN44008.1"/>
    <property type="molecule type" value="Genomic_DNA"/>
</dbReference>
<evidence type="ECO:0000313" key="2">
    <source>
        <dbReference type="EMBL" id="KYN44008.1"/>
    </source>
</evidence>
<protein>
    <submittedName>
        <fullName evidence="2">Uncharacterized protein</fullName>
    </submittedName>
</protein>
<organism evidence="2 3">
    <name type="scientific">Trachymyrmex septentrionalis</name>
    <dbReference type="NCBI Taxonomy" id="34720"/>
    <lineage>
        <taxon>Eukaryota</taxon>
        <taxon>Metazoa</taxon>
        <taxon>Ecdysozoa</taxon>
        <taxon>Arthropoda</taxon>
        <taxon>Hexapoda</taxon>
        <taxon>Insecta</taxon>
        <taxon>Pterygota</taxon>
        <taxon>Neoptera</taxon>
        <taxon>Endopterygota</taxon>
        <taxon>Hymenoptera</taxon>
        <taxon>Apocrita</taxon>
        <taxon>Aculeata</taxon>
        <taxon>Formicoidea</taxon>
        <taxon>Formicidae</taxon>
        <taxon>Myrmicinae</taxon>
        <taxon>Trachymyrmex</taxon>
    </lineage>
</organism>
<feature type="signal peptide" evidence="1">
    <location>
        <begin position="1"/>
        <end position="20"/>
    </location>
</feature>
<dbReference type="AlphaFoldDB" id="A0A195FU73"/>
<dbReference type="Proteomes" id="UP000078541">
    <property type="component" value="Unassembled WGS sequence"/>
</dbReference>